<dbReference type="Gene3D" id="3.40.190.10">
    <property type="entry name" value="Periplasmic binding protein-like II"/>
    <property type="match status" value="2"/>
</dbReference>
<sequence length="959" mass="113245">MKIHSIFCIFFVLSVFTFLACGDKEEFETSTVVETLPWNGNPNSIPVVLRGPNPIVSPHAKKGGTFRIYSHQFPKSLNYYLDQFSTTAHIFSLMFEPLLDYHPITLEPIPHLASSWKVSPDKKKFTFTIDANAVWSDGKPVTANDVLFTYETLMNKNNNTAVFRIDLSRFEKPVVLSEREIEFTQKEIHWSNFNTIANSLYILPAHYYKDRNFDKENFDFPVVSGPYFMLSAKKGRYVKMRRRGDYWMRAYPFYKGLDNFDTILFKVYNEESIAFQAFKKGDIDIYPTYTASFWVKDAIGEKFDENYILKQKIYNSKPIGFQGLVFNMRREIFSDVKVRKAFAHLVDRKLLVEKLAYNEYEETNAFYQDLWPANSFPNPPLEFDVKKARELLAKAGWKINSKGILEKDGKEFRFSILERDKKSEKYLTLIQERAKEVGIIINLESTDLAEWSSRMDKYDFDMTWAAWGGGVFKDPEAMWYSKYAEEKGQPNLSGFKNVEVDKLIEQQRTEFNVSKRNEILKKIDKILTAEVPYVLLWNTSSTRIMYWNRFKAPKNPLGKFGSEREASSLWWLDEEQSSKLNDAILKKKNFLRFRVRFTFNRFKTMNKRNRFEELGSVIRDFLSSPKIPNFIEFLEKGLDKELFYDPEKTKPEIPIEDLPVDYRLRESGFARKTYERLFPVSHLFRITHRYEREYLDNFMPLSTGKYIGRGSYKFVYALPWNQVVKVGKSKLPSDPIFGSLYKHVQKNLDRYLKSEEIQLMEFLESKVWTRSSKENIRFKFARLGLERLHYWKLKSLIPDLVLPTRYFMGLRARTTPFGIPIFTLTPCDNQNLLPGKHLKEFIRLNEKIRQNPLQDAFFPKWKLNFDTHKFGVVSRSKLKKIALDFHRVIEVTKHLAEEEELIFDIHSENIIITFPDFSLKIFDYHVFDEHLYEPSKENPSPEIDHINTIREFVRSFELG</sequence>
<feature type="signal peptide" evidence="2">
    <location>
        <begin position="1"/>
        <end position="20"/>
    </location>
</feature>
<dbReference type="FunFam" id="3.40.190.10:FF:000202">
    <property type="entry name" value="ABC transporter, substrate-binding protein, family 5"/>
    <property type="match status" value="1"/>
</dbReference>
<dbReference type="GO" id="GO:0042884">
    <property type="term" value="P:microcin transport"/>
    <property type="evidence" value="ECO:0007669"/>
    <property type="project" value="TreeGrafter"/>
</dbReference>
<evidence type="ECO:0000313" key="4">
    <source>
        <dbReference type="EMBL" id="EMY16160.1"/>
    </source>
</evidence>
<dbReference type="GO" id="GO:1904680">
    <property type="term" value="F:peptide transmembrane transporter activity"/>
    <property type="evidence" value="ECO:0007669"/>
    <property type="project" value="TreeGrafter"/>
</dbReference>
<proteinExistence type="predicted"/>
<dbReference type="Gene3D" id="3.10.105.10">
    <property type="entry name" value="Dipeptide-binding Protein, Domain 3"/>
    <property type="match status" value="2"/>
</dbReference>
<dbReference type="Pfam" id="PF00496">
    <property type="entry name" value="SBP_bac_5"/>
    <property type="match status" value="1"/>
</dbReference>
<dbReference type="PROSITE" id="PS51257">
    <property type="entry name" value="PROKAR_LIPOPROTEIN"/>
    <property type="match status" value="1"/>
</dbReference>
<organism evidence="4 5">
    <name type="scientific">Leptospira weilii str. Ecochallenge</name>
    <dbReference type="NCBI Taxonomy" id="1049986"/>
    <lineage>
        <taxon>Bacteria</taxon>
        <taxon>Pseudomonadati</taxon>
        <taxon>Spirochaetota</taxon>
        <taxon>Spirochaetia</taxon>
        <taxon>Leptospirales</taxon>
        <taxon>Leptospiraceae</taxon>
        <taxon>Leptospira</taxon>
    </lineage>
</organism>
<evidence type="ECO:0000256" key="2">
    <source>
        <dbReference type="SAM" id="SignalP"/>
    </source>
</evidence>
<dbReference type="GO" id="GO:0015833">
    <property type="term" value="P:peptide transport"/>
    <property type="evidence" value="ECO:0007669"/>
    <property type="project" value="TreeGrafter"/>
</dbReference>
<reference evidence="4 5" key="1">
    <citation type="submission" date="2013-02" db="EMBL/GenBank/DDBJ databases">
        <authorList>
            <person name="Harkins D.M."/>
            <person name="Durkin A.S."/>
            <person name="Brinkac L.M."/>
            <person name="Haft D.H."/>
            <person name="Selengut J.D."/>
            <person name="Sanka R."/>
            <person name="DePew J."/>
            <person name="Purushe J."/>
            <person name="Haake D.A."/>
            <person name="Matsunaga J."/>
            <person name="Vinetz J.M."/>
            <person name="Sutton G.G."/>
            <person name="Nierman W.C."/>
            <person name="Fouts D.E."/>
        </authorList>
    </citation>
    <scope>NUCLEOTIDE SEQUENCE [LARGE SCALE GENOMIC DNA]</scope>
    <source>
        <strain evidence="4 5">Ecochallenge</strain>
    </source>
</reference>
<evidence type="ECO:0000256" key="1">
    <source>
        <dbReference type="ARBA" id="ARBA00022729"/>
    </source>
</evidence>
<dbReference type="AlphaFoldDB" id="N1UJF5"/>
<dbReference type="InterPro" id="IPR000914">
    <property type="entry name" value="SBP_5_dom"/>
</dbReference>
<feature type="chain" id="PRO_5004112265" evidence="2">
    <location>
        <begin position="21"/>
        <end position="959"/>
    </location>
</feature>
<feature type="domain" description="Solute-binding protein family 5" evidence="3">
    <location>
        <begin position="107"/>
        <end position="484"/>
    </location>
</feature>
<dbReference type="InterPro" id="IPR039424">
    <property type="entry name" value="SBP_5"/>
</dbReference>
<dbReference type="Proteomes" id="UP000012249">
    <property type="component" value="Unassembled WGS sequence"/>
</dbReference>
<keyword evidence="1 2" id="KW-0732">Signal</keyword>
<accession>N1UJF5</accession>
<evidence type="ECO:0000313" key="5">
    <source>
        <dbReference type="Proteomes" id="UP000012249"/>
    </source>
</evidence>
<dbReference type="CDD" id="cd08497">
    <property type="entry name" value="MbnE-like"/>
    <property type="match status" value="1"/>
</dbReference>
<protein>
    <submittedName>
        <fullName evidence="4">ABC transporter, substrate-binding protein, family 5</fullName>
    </submittedName>
</protein>
<dbReference type="SUPFAM" id="SSF53850">
    <property type="entry name" value="Periplasmic binding protein-like II"/>
    <property type="match status" value="1"/>
</dbReference>
<gene>
    <name evidence="4" type="ORF">LEP1GSC043_4187</name>
</gene>
<name>N1UJF5_9LEPT</name>
<dbReference type="PANTHER" id="PTHR30290">
    <property type="entry name" value="PERIPLASMIC BINDING COMPONENT OF ABC TRANSPORTER"/>
    <property type="match status" value="1"/>
</dbReference>
<dbReference type="GO" id="GO:0030288">
    <property type="term" value="C:outer membrane-bounded periplasmic space"/>
    <property type="evidence" value="ECO:0007669"/>
    <property type="project" value="TreeGrafter"/>
</dbReference>
<dbReference type="PANTHER" id="PTHR30290:SF64">
    <property type="entry name" value="ABC TRANSPORTER PERIPLASMIC BINDING PROTEIN"/>
    <property type="match status" value="1"/>
</dbReference>
<dbReference type="EMBL" id="AHMI02000043">
    <property type="protein sequence ID" value="EMY16160.1"/>
    <property type="molecule type" value="Genomic_DNA"/>
</dbReference>
<evidence type="ECO:0000259" key="3">
    <source>
        <dbReference type="Pfam" id="PF00496"/>
    </source>
</evidence>
<comment type="caution">
    <text evidence="4">The sequence shown here is derived from an EMBL/GenBank/DDBJ whole genome shotgun (WGS) entry which is preliminary data.</text>
</comment>